<dbReference type="CDD" id="cd16934">
    <property type="entry name" value="HATPase_RsbT-like"/>
    <property type="match status" value="1"/>
</dbReference>
<evidence type="ECO:0000313" key="2">
    <source>
        <dbReference type="EMBL" id="GAA4457734.1"/>
    </source>
</evidence>
<gene>
    <name evidence="2" type="ORF">GCM10023092_24880</name>
</gene>
<dbReference type="Proteomes" id="UP001501410">
    <property type="component" value="Unassembled WGS sequence"/>
</dbReference>
<dbReference type="Pfam" id="PF02518">
    <property type="entry name" value="HATPase_c"/>
    <property type="match status" value="1"/>
</dbReference>
<name>A0ABP8N1C9_9BACT</name>
<accession>A0ABP8N1C9</accession>
<organism evidence="2 3">
    <name type="scientific">Rurimicrobium arvi</name>
    <dbReference type="NCBI Taxonomy" id="2049916"/>
    <lineage>
        <taxon>Bacteria</taxon>
        <taxon>Pseudomonadati</taxon>
        <taxon>Bacteroidota</taxon>
        <taxon>Chitinophagia</taxon>
        <taxon>Chitinophagales</taxon>
        <taxon>Chitinophagaceae</taxon>
        <taxon>Rurimicrobium</taxon>
    </lineage>
</organism>
<evidence type="ECO:0000313" key="3">
    <source>
        <dbReference type="Proteomes" id="UP001501410"/>
    </source>
</evidence>
<comment type="caution">
    <text evidence="2">The sequence shown here is derived from an EMBL/GenBank/DDBJ whole genome shotgun (WGS) entry which is preliminary data.</text>
</comment>
<dbReference type="RefSeq" id="WP_344827664.1">
    <property type="nucleotide sequence ID" value="NZ_BAABEZ010000024.1"/>
</dbReference>
<dbReference type="EMBL" id="BAABEZ010000024">
    <property type="protein sequence ID" value="GAA4457734.1"/>
    <property type="molecule type" value="Genomic_DNA"/>
</dbReference>
<feature type="domain" description="Histidine kinase/HSP90-like ATPase" evidence="1">
    <location>
        <begin position="47"/>
        <end position="147"/>
    </location>
</feature>
<evidence type="ECO:0000259" key="1">
    <source>
        <dbReference type="SMART" id="SM00387"/>
    </source>
</evidence>
<dbReference type="Gene3D" id="3.30.565.10">
    <property type="entry name" value="Histidine kinase-like ATPase, C-terminal domain"/>
    <property type="match status" value="1"/>
</dbReference>
<dbReference type="SMART" id="SM00387">
    <property type="entry name" value="HATPase_c"/>
    <property type="match status" value="1"/>
</dbReference>
<protein>
    <submittedName>
        <fullName evidence="2">Anti-sigma regulatory factor</fullName>
    </submittedName>
</protein>
<reference evidence="3" key="1">
    <citation type="journal article" date="2019" name="Int. J. Syst. Evol. Microbiol.">
        <title>The Global Catalogue of Microorganisms (GCM) 10K type strain sequencing project: providing services to taxonomists for standard genome sequencing and annotation.</title>
        <authorList>
            <consortium name="The Broad Institute Genomics Platform"/>
            <consortium name="The Broad Institute Genome Sequencing Center for Infectious Disease"/>
            <person name="Wu L."/>
            <person name="Ma J."/>
        </authorList>
    </citation>
    <scope>NUCLEOTIDE SEQUENCE [LARGE SCALE GENOMIC DNA]</scope>
    <source>
        <strain evidence="3">JCM 31921</strain>
    </source>
</reference>
<dbReference type="SUPFAM" id="SSF55874">
    <property type="entry name" value="ATPase domain of HSP90 chaperone/DNA topoisomerase II/histidine kinase"/>
    <property type="match status" value="1"/>
</dbReference>
<keyword evidence="3" id="KW-1185">Reference proteome</keyword>
<dbReference type="InterPro" id="IPR003594">
    <property type="entry name" value="HATPase_dom"/>
</dbReference>
<proteinExistence type="predicted"/>
<sequence>MEKKMSTATSPTTILNKDSVSIDKEQDVILFRNRVKEYATRIGMGLVNQTKLLTAASELVRNMLRYGNGGICFIEVVSKGRENGIRLIFADRGPGIEDIGLAMKDGFTTGKSLGLGLPGARRLSSEFDIKSKVGEGTTVTIIKWKNG</sequence>
<dbReference type="InterPro" id="IPR036890">
    <property type="entry name" value="HATPase_C_sf"/>
</dbReference>